<keyword evidence="9" id="KW-1185">Reference proteome</keyword>
<dbReference type="InterPro" id="IPR022511">
    <property type="entry name" value="PdsO"/>
</dbReference>
<evidence type="ECO:0000313" key="9">
    <source>
        <dbReference type="Proteomes" id="UP000184520"/>
    </source>
</evidence>
<keyword evidence="3" id="KW-0998">Cell outer membrane</keyword>
<dbReference type="PANTHER" id="PTHR30329">
    <property type="entry name" value="STATOR ELEMENT OF FLAGELLAR MOTOR COMPLEX"/>
    <property type="match status" value="1"/>
</dbReference>
<feature type="chain" id="PRO_5012070237" evidence="6">
    <location>
        <begin position="23"/>
        <end position="240"/>
    </location>
</feature>
<keyword evidence="5" id="KW-1133">Transmembrane helix</keyword>
<dbReference type="RefSeq" id="WP_073320879.1">
    <property type="nucleotide sequence ID" value="NZ_FQWD01000002.1"/>
</dbReference>
<proteinExistence type="predicted"/>
<dbReference type="EMBL" id="FQWD01000002">
    <property type="protein sequence ID" value="SHG22885.1"/>
    <property type="molecule type" value="Genomic_DNA"/>
</dbReference>
<evidence type="ECO:0000256" key="5">
    <source>
        <dbReference type="SAM" id="Phobius"/>
    </source>
</evidence>
<keyword evidence="2 4" id="KW-0472">Membrane</keyword>
<feature type="signal peptide" evidence="6">
    <location>
        <begin position="1"/>
        <end position="22"/>
    </location>
</feature>
<dbReference type="Gene3D" id="3.30.1330.60">
    <property type="entry name" value="OmpA-like domain"/>
    <property type="match status" value="1"/>
</dbReference>
<organism evidence="8 9">
    <name type="scientific">Marisediminitalea aggregata</name>
    <dbReference type="NCBI Taxonomy" id="634436"/>
    <lineage>
        <taxon>Bacteria</taxon>
        <taxon>Pseudomonadati</taxon>
        <taxon>Pseudomonadota</taxon>
        <taxon>Gammaproteobacteria</taxon>
        <taxon>Alteromonadales</taxon>
        <taxon>Alteromonadaceae</taxon>
        <taxon>Marisediminitalea</taxon>
    </lineage>
</organism>
<keyword evidence="5" id="KW-0812">Transmembrane</keyword>
<dbReference type="InterPro" id="IPR006664">
    <property type="entry name" value="OMP_bac"/>
</dbReference>
<protein>
    <submittedName>
        <fullName evidence="8">Sortase system peptidoglycan-associated protein</fullName>
    </submittedName>
</protein>
<evidence type="ECO:0000256" key="6">
    <source>
        <dbReference type="SAM" id="SignalP"/>
    </source>
</evidence>
<dbReference type="InterPro" id="IPR006665">
    <property type="entry name" value="OmpA-like"/>
</dbReference>
<name>A0A1M5I3J3_9ALTE</name>
<dbReference type="InterPro" id="IPR036737">
    <property type="entry name" value="OmpA-like_sf"/>
</dbReference>
<evidence type="ECO:0000259" key="7">
    <source>
        <dbReference type="PROSITE" id="PS51123"/>
    </source>
</evidence>
<dbReference type="GO" id="GO:0009279">
    <property type="term" value="C:cell outer membrane"/>
    <property type="evidence" value="ECO:0007669"/>
    <property type="project" value="UniProtKB-SubCell"/>
</dbReference>
<comment type="subcellular location">
    <subcellularLocation>
        <location evidence="1">Cell outer membrane</location>
    </subcellularLocation>
</comment>
<reference evidence="9" key="1">
    <citation type="submission" date="2016-11" db="EMBL/GenBank/DDBJ databases">
        <authorList>
            <person name="Varghese N."/>
            <person name="Submissions S."/>
        </authorList>
    </citation>
    <scope>NUCLEOTIDE SEQUENCE [LARGE SCALE GENOMIC DNA]</scope>
    <source>
        <strain evidence="9">CGMCC 1.8995</strain>
    </source>
</reference>
<dbReference type="CDD" id="cd07185">
    <property type="entry name" value="OmpA_C-like"/>
    <property type="match status" value="1"/>
</dbReference>
<dbReference type="STRING" id="634436.SAMN05216361_1761"/>
<evidence type="ECO:0000256" key="4">
    <source>
        <dbReference type="PROSITE-ProRule" id="PRU00473"/>
    </source>
</evidence>
<dbReference type="AlphaFoldDB" id="A0A1M5I3J3"/>
<dbReference type="Proteomes" id="UP000184520">
    <property type="component" value="Unassembled WGS sequence"/>
</dbReference>
<dbReference type="Pfam" id="PF00691">
    <property type="entry name" value="OmpA"/>
    <property type="match status" value="1"/>
</dbReference>
<dbReference type="SUPFAM" id="SSF103088">
    <property type="entry name" value="OmpA-like"/>
    <property type="match status" value="1"/>
</dbReference>
<gene>
    <name evidence="8" type="ORF">SAMN05216361_1761</name>
</gene>
<evidence type="ECO:0000256" key="2">
    <source>
        <dbReference type="ARBA" id="ARBA00023136"/>
    </source>
</evidence>
<dbReference type="PRINTS" id="PR01021">
    <property type="entry name" value="OMPADOMAIN"/>
</dbReference>
<accession>A0A1M5I3J3</accession>
<evidence type="ECO:0000256" key="3">
    <source>
        <dbReference type="ARBA" id="ARBA00023237"/>
    </source>
</evidence>
<feature type="domain" description="OmpA-like" evidence="7">
    <location>
        <begin position="118"/>
        <end position="233"/>
    </location>
</feature>
<feature type="transmembrane region" description="Helical" evidence="5">
    <location>
        <begin position="38"/>
        <end position="63"/>
    </location>
</feature>
<keyword evidence="6" id="KW-0732">Signal</keyword>
<sequence length="240" mass="25821">MRKSTMSALVLATTLTATSAYAKEKETEYEHAPGVGLGTGVVIGAIVAGPVGAAVAGFMGAMLGNDIRQDKALEAKTQRLSAQAQLLSERDRALIAMRNQLQTMQQASVTQVAMQEESTTPSISLQSSVQFQTGAYDIAPDYQKQLDLIAKTLKGYPTLTARLTGHADKRGKDEYNQALSMQRAISVKQYLINKGVDSQQILTVALGESQSAYDGGEQTFFDRKVVIELGNEDATLTAQR</sequence>
<dbReference type="InterPro" id="IPR050330">
    <property type="entry name" value="Bact_OuterMem_StrucFunc"/>
</dbReference>
<evidence type="ECO:0000313" key="8">
    <source>
        <dbReference type="EMBL" id="SHG22885.1"/>
    </source>
</evidence>
<dbReference type="PANTHER" id="PTHR30329:SF21">
    <property type="entry name" value="LIPOPROTEIN YIAD-RELATED"/>
    <property type="match status" value="1"/>
</dbReference>
<evidence type="ECO:0000256" key="1">
    <source>
        <dbReference type="ARBA" id="ARBA00004442"/>
    </source>
</evidence>
<dbReference type="PROSITE" id="PS51123">
    <property type="entry name" value="OMPA_2"/>
    <property type="match status" value="1"/>
</dbReference>
<dbReference type="NCBIfam" id="TIGR03789">
    <property type="entry name" value="pdsO"/>
    <property type="match status" value="1"/>
</dbReference>